<organism evidence="8 9">
    <name type="scientific">Promicromonospora vindobonensis</name>
    <dbReference type="NCBI Taxonomy" id="195748"/>
    <lineage>
        <taxon>Bacteria</taxon>
        <taxon>Bacillati</taxon>
        <taxon>Actinomycetota</taxon>
        <taxon>Actinomycetes</taxon>
        <taxon>Micrococcales</taxon>
        <taxon>Promicromonosporaceae</taxon>
        <taxon>Promicromonospora</taxon>
    </lineage>
</organism>
<sequence length="269" mass="28103">MTATPLPGTTRPASGSAIRSTARAAILRTYLRVELRRTLRDRRTLVFSLALPPAVFLGVGASADDGTSQVGPETNLMASLLVSIALYGALLTATSGGASVAVERAQGWTRQLRLTPLEPWAYVLVKVLASMAIGAVSVLLTFVVGAFGGAQLPASAWVLCALIAWSGSLVFAAFGLFLGYLLPTESVVKVLGPVLTVLSFAGGLFLPFSDGTVFGDVSRVMPTYGLAELARAPLGGASFEAVAVINVVAWAVIFFAGAVWRFRKDTARV</sequence>
<evidence type="ECO:0000256" key="1">
    <source>
        <dbReference type="ARBA" id="ARBA00004141"/>
    </source>
</evidence>
<evidence type="ECO:0000256" key="6">
    <source>
        <dbReference type="SAM" id="Phobius"/>
    </source>
</evidence>
<evidence type="ECO:0000313" key="8">
    <source>
        <dbReference type="EMBL" id="MFD2792620.1"/>
    </source>
</evidence>
<dbReference type="Pfam" id="PF01061">
    <property type="entry name" value="ABC2_membrane"/>
    <property type="match status" value="1"/>
</dbReference>
<dbReference type="RefSeq" id="WP_377180422.1">
    <property type="nucleotide sequence ID" value="NZ_JBHUOG010000001.1"/>
</dbReference>
<dbReference type="InterPro" id="IPR013525">
    <property type="entry name" value="ABC2_TM"/>
</dbReference>
<dbReference type="InterPro" id="IPR000412">
    <property type="entry name" value="ABC_2_transport"/>
</dbReference>
<gene>
    <name evidence="8" type="ORF">ACFS27_03570</name>
</gene>
<reference evidence="9" key="1">
    <citation type="journal article" date="2019" name="Int. J. Syst. Evol. Microbiol.">
        <title>The Global Catalogue of Microorganisms (GCM) 10K type strain sequencing project: providing services to taxonomists for standard genome sequencing and annotation.</title>
        <authorList>
            <consortium name="The Broad Institute Genomics Platform"/>
            <consortium name="The Broad Institute Genome Sequencing Center for Infectious Disease"/>
            <person name="Wu L."/>
            <person name="Ma J."/>
        </authorList>
    </citation>
    <scope>NUCLEOTIDE SEQUENCE [LARGE SCALE GENOMIC DNA]</scope>
    <source>
        <strain evidence="9">CCM 7044</strain>
    </source>
</reference>
<feature type="transmembrane region" description="Helical" evidence="6">
    <location>
        <begin position="45"/>
        <end position="63"/>
    </location>
</feature>
<feature type="transmembrane region" description="Helical" evidence="6">
    <location>
        <begin position="241"/>
        <end position="260"/>
    </location>
</feature>
<keyword evidence="3 6" id="KW-1133">Transmembrane helix</keyword>
<feature type="domain" description="ABC-2 type transporter transmembrane" evidence="7">
    <location>
        <begin position="30"/>
        <end position="230"/>
    </location>
</feature>
<evidence type="ECO:0000256" key="4">
    <source>
        <dbReference type="ARBA" id="ARBA00023136"/>
    </source>
</evidence>
<dbReference type="Proteomes" id="UP001597479">
    <property type="component" value="Unassembled WGS sequence"/>
</dbReference>
<keyword evidence="2 6" id="KW-0812">Transmembrane</keyword>
<keyword evidence="9" id="KW-1185">Reference proteome</keyword>
<accession>A0ABW5VQG5</accession>
<dbReference type="PANTHER" id="PTHR43229">
    <property type="entry name" value="NODULATION PROTEIN J"/>
    <property type="match status" value="1"/>
</dbReference>
<comment type="caution">
    <text evidence="8">The sequence shown here is derived from an EMBL/GenBank/DDBJ whole genome shotgun (WGS) entry which is preliminary data.</text>
</comment>
<keyword evidence="5" id="KW-0046">Antibiotic resistance</keyword>
<protein>
    <submittedName>
        <fullName evidence="8">ABC transporter permease</fullName>
    </submittedName>
</protein>
<evidence type="ECO:0000256" key="5">
    <source>
        <dbReference type="ARBA" id="ARBA00023251"/>
    </source>
</evidence>
<evidence type="ECO:0000259" key="7">
    <source>
        <dbReference type="Pfam" id="PF01061"/>
    </source>
</evidence>
<feature type="transmembrane region" description="Helical" evidence="6">
    <location>
        <begin position="75"/>
        <end position="102"/>
    </location>
</feature>
<evidence type="ECO:0000313" key="9">
    <source>
        <dbReference type="Proteomes" id="UP001597479"/>
    </source>
</evidence>
<feature type="transmembrane region" description="Helical" evidence="6">
    <location>
        <begin position="190"/>
        <end position="208"/>
    </location>
</feature>
<dbReference type="InterPro" id="IPR051784">
    <property type="entry name" value="Nod_factor_ABC_transporter"/>
</dbReference>
<comment type="subcellular location">
    <subcellularLocation>
        <location evidence="1">Membrane</location>
        <topology evidence="1">Multi-pass membrane protein</topology>
    </subcellularLocation>
</comment>
<evidence type="ECO:0000256" key="2">
    <source>
        <dbReference type="ARBA" id="ARBA00022692"/>
    </source>
</evidence>
<feature type="transmembrane region" description="Helical" evidence="6">
    <location>
        <begin position="123"/>
        <end position="148"/>
    </location>
</feature>
<evidence type="ECO:0000256" key="3">
    <source>
        <dbReference type="ARBA" id="ARBA00022989"/>
    </source>
</evidence>
<keyword evidence="4 6" id="KW-0472">Membrane</keyword>
<feature type="transmembrane region" description="Helical" evidence="6">
    <location>
        <begin position="154"/>
        <end position="178"/>
    </location>
</feature>
<dbReference type="EMBL" id="JBHUOG010000001">
    <property type="protein sequence ID" value="MFD2792620.1"/>
    <property type="molecule type" value="Genomic_DNA"/>
</dbReference>
<proteinExistence type="predicted"/>
<dbReference type="PIRSF" id="PIRSF006648">
    <property type="entry name" value="DrrB"/>
    <property type="match status" value="1"/>
</dbReference>
<dbReference type="PANTHER" id="PTHR43229:SF2">
    <property type="entry name" value="NODULATION PROTEIN J"/>
    <property type="match status" value="1"/>
</dbReference>
<name>A0ABW5VQG5_9MICO</name>